<protein>
    <recommendedName>
        <fullName evidence="3">Histone acetyltransferase</fullName>
    </recommendedName>
</protein>
<comment type="caution">
    <text evidence="1">The sequence shown here is derived from an EMBL/GenBank/DDBJ whole genome shotgun (WGS) entry which is preliminary data.</text>
</comment>
<name>A0AA42BP11_9BACI</name>
<dbReference type="EMBL" id="JANCLT010000003">
    <property type="protein sequence ID" value="MCP8968590.1"/>
    <property type="molecule type" value="Genomic_DNA"/>
</dbReference>
<evidence type="ECO:0000313" key="1">
    <source>
        <dbReference type="EMBL" id="MCP8968590.1"/>
    </source>
</evidence>
<proteinExistence type="predicted"/>
<accession>A0AA42BP11</accession>
<evidence type="ECO:0000313" key="2">
    <source>
        <dbReference type="Proteomes" id="UP001156102"/>
    </source>
</evidence>
<gene>
    <name evidence="1" type="ORF">NK662_08555</name>
</gene>
<dbReference type="Proteomes" id="UP001156102">
    <property type="component" value="Unassembled WGS sequence"/>
</dbReference>
<dbReference type="SUPFAM" id="SSF110849">
    <property type="entry name" value="ParB/Sulfiredoxin"/>
    <property type="match status" value="1"/>
</dbReference>
<reference evidence="1" key="1">
    <citation type="submission" date="2022-07" db="EMBL/GenBank/DDBJ databases">
        <authorList>
            <person name="Li W.-J."/>
            <person name="Deng Q.-Q."/>
        </authorList>
    </citation>
    <scope>NUCLEOTIDE SEQUENCE</scope>
    <source>
        <strain evidence="1">SYSU M60031</strain>
    </source>
</reference>
<dbReference type="RefSeq" id="WP_254758493.1">
    <property type="nucleotide sequence ID" value="NZ_JANCLT010000003.1"/>
</dbReference>
<dbReference type="InterPro" id="IPR036086">
    <property type="entry name" value="ParB/Sulfiredoxin_sf"/>
</dbReference>
<keyword evidence="2" id="KW-1185">Reference proteome</keyword>
<evidence type="ECO:0008006" key="3">
    <source>
        <dbReference type="Google" id="ProtNLM"/>
    </source>
</evidence>
<dbReference type="AlphaFoldDB" id="A0AA42BP11"/>
<sequence length="127" mass="15170">MRTFYMDLRLLQPSRLYISQGKLDRLKHSAFNPFNYHNHAPLPIQRLGGTIFLTDGHTRAYSYYRSGVQAVRVYWDDDELDMDLYETCLRWCAEEGIRWIGDLDHRVLPHEEYVEAWIHRCERAAAH</sequence>
<organism evidence="1 2">
    <name type="scientific">Ectobacillus ponti</name>
    <dbReference type="NCBI Taxonomy" id="2961894"/>
    <lineage>
        <taxon>Bacteria</taxon>
        <taxon>Bacillati</taxon>
        <taxon>Bacillota</taxon>
        <taxon>Bacilli</taxon>
        <taxon>Bacillales</taxon>
        <taxon>Bacillaceae</taxon>
        <taxon>Ectobacillus</taxon>
    </lineage>
</organism>